<comment type="caution">
    <text evidence="1">The sequence shown here is derived from an EMBL/GenBank/DDBJ whole genome shotgun (WGS) entry which is preliminary data.</text>
</comment>
<evidence type="ECO:0008006" key="3">
    <source>
        <dbReference type="Google" id="ProtNLM"/>
    </source>
</evidence>
<evidence type="ECO:0000313" key="2">
    <source>
        <dbReference type="Proteomes" id="UP000234956"/>
    </source>
</evidence>
<accession>A0A2I0UYW0</accession>
<dbReference type="Proteomes" id="UP000234956">
    <property type="component" value="Unassembled WGS sequence"/>
</dbReference>
<name>A0A2I0UYW0_9BACI</name>
<reference evidence="1 2" key="1">
    <citation type="submission" date="2017-10" db="EMBL/GenBank/DDBJ databases">
        <title>Draft genome of Lysinibacillus fusiformis strain Juneja, a laboratory-derived pathogen of Drosophila melanogaster.</title>
        <authorList>
            <person name="Smith B.R."/>
            <person name="Unckless R.L."/>
        </authorList>
    </citation>
    <scope>NUCLEOTIDE SEQUENCE [LARGE SCALE GENOMIC DNA]</scope>
    <source>
        <strain evidence="1 2">Juneja</strain>
    </source>
</reference>
<gene>
    <name evidence="1" type="ORF">CRI88_11030</name>
</gene>
<dbReference type="RefSeq" id="WP_089932239.1">
    <property type="nucleotide sequence ID" value="NZ_PDFK01000003.1"/>
</dbReference>
<dbReference type="AlphaFoldDB" id="A0A2I0UYW0"/>
<evidence type="ECO:0000313" key="1">
    <source>
        <dbReference type="EMBL" id="PKU51255.1"/>
    </source>
</evidence>
<sequence length="305" mass="35892">MKKLHLNGHSLSQNENILSFASFSEDENKTYYYQYNGEDIKEISRESYAKIKFDNRWGIISSQLEVSNYSYLESIAKCWISEGGKRKLISLSEYYNNTYGEDWGDNYDFDIIPNNIFSDVTNFMTCAIRNETICLLWPHNIILHFNEHDQLVQYILLETSDYYDTLHNICSDGQAVWSVSPTMNSVVKFRFPSFEIEKIYRYTTDVELARNPEAINDDLHVIYCENELIGLQYPEYISYINEGFYICDMENKRIATLNPNSGKIDPYIALNSKPFEFLKYKNQFVIQTDTGIYLLNENEKNDFFD</sequence>
<dbReference type="EMBL" id="PDFK01000003">
    <property type="protein sequence ID" value="PKU51255.1"/>
    <property type="molecule type" value="Genomic_DNA"/>
</dbReference>
<proteinExistence type="predicted"/>
<organism evidence="1 2">
    <name type="scientific">Lysinibacillus fusiformis</name>
    <dbReference type="NCBI Taxonomy" id="28031"/>
    <lineage>
        <taxon>Bacteria</taxon>
        <taxon>Bacillati</taxon>
        <taxon>Bacillota</taxon>
        <taxon>Bacilli</taxon>
        <taxon>Bacillales</taxon>
        <taxon>Bacillaceae</taxon>
        <taxon>Lysinibacillus</taxon>
    </lineage>
</organism>
<protein>
    <recommendedName>
        <fullName evidence="3">WG repeat-containing protein</fullName>
    </recommendedName>
</protein>